<gene>
    <name evidence="1" type="ORF">DPEC_G00124460</name>
</gene>
<organism evidence="1 2">
    <name type="scientific">Dallia pectoralis</name>
    <name type="common">Alaska blackfish</name>
    <dbReference type="NCBI Taxonomy" id="75939"/>
    <lineage>
        <taxon>Eukaryota</taxon>
        <taxon>Metazoa</taxon>
        <taxon>Chordata</taxon>
        <taxon>Craniata</taxon>
        <taxon>Vertebrata</taxon>
        <taxon>Euteleostomi</taxon>
        <taxon>Actinopterygii</taxon>
        <taxon>Neopterygii</taxon>
        <taxon>Teleostei</taxon>
        <taxon>Protacanthopterygii</taxon>
        <taxon>Esociformes</taxon>
        <taxon>Umbridae</taxon>
        <taxon>Dallia</taxon>
    </lineage>
</organism>
<proteinExistence type="predicted"/>
<comment type="caution">
    <text evidence="1">The sequence shown here is derived from an EMBL/GenBank/DDBJ whole genome shotgun (WGS) entry which is preliminary data.</text>
</comment>
<sequence>MAKNNGRKSAEKSTKKMTMGFGDKNSSDEGLSEGENTVYRLQIQDLEERLERYKHKCDELEVKQKDFFSKYSTVEKEKKDIVQYLKRTLAQKEEDIRDLSEQLEGLQQAKDADKNSFDLQLGQLHQEFQEKKDKLTSENMVLAGKLATLEEFQVQKNKLTAHLESLKEQLEVQRQEHQTVIYSLEKKAVLDNDRLKKEMQQHVAAVAVEFRRVSDKKMPDTVVRAFHENVSLTAQISRLSCKNKELLEENEDLRGKENQIRIEMEVLQSLFNKMTRKSISNEKVIHQLTEKCKQMQADLEEHTGAQEKHLQLQKDHVSLLAEMHALRQMQTSVLESERNCAKADKLKDDTDVGGHVELAGYDCRKALKSNQEVPKSRYSEVKTQDGAAVLGKGASMKSFIPEPGSLNKLKTSTSLESPLLKATTHLSDVKTGNLGLVPQRTMKYNHILSKMGPLSRSTRLQLHRLPPAKMRTSSSKSAVPGCLSSQFGTLQQESVLSPHALP</sequence>
<dbReference type="EMBL" id="CM055737">
    <property type="protein sequence ID" value="KAJ8006072.1"/>
    <property type="molecule type" value="Genomic_DNA"/>
</dbReference>
<reference evidence="1" key="1">
    <citation type="submission" date="2021-05" db="EMBL/GenBank/DDBJ databases">
        <authorList>
            <person name="Pan Q."/>
            <person name="Jouanno E."/>
            <person name="Zahm M."/>
            <person name="Klopp C."/>
            <person name="Cabau C."/>
            <person name="Louis A."/>
            <person name="Berthelot C."/>
            <person name="Parey E."/>
            <person name="Roest Crollius H."/>
            <person name="Montfort J."/>
            <person name="Robinson-Rechavi M."/>
            <person name="Bouchez O."/>
            <person name="Lampietro C."/>
            <person name="Lopez Roques C."/>
            <person name="Donnadieu C."/>
            <person name="Postlethwait J."/>
            <person name="Bobe J."/>
            <person name="Dillon D."/>
            <person name="Chandos A."/>
            <person name="von Hippel F."/>
            <person name="Guiguen Y."/>
        </authorList>
    </citation>
    <scope>NUCLEOTIDE SEQUENCE</scope>
    <source>
        <strain evidence="1">YG-Jan2019</strain>
    </source>
</reference>
<protein>
    <submittedName>
        <fullName evidence="1">Uncharacterized protein</fullName>
    </submittedName>
</protein>
<keyword evidence="2" id="KW-1185">Reference proteome</keyword>
<accession>A0ACC2GR73</accession>
<name>A0ACC2GR73_DALPE</name>
<dbReference type="Proteomes" id="UP001157502">
    <property type="component" value="Chromosome 10"/>
</dbReference>
<evidence type="ECO:0000313" key="1">
    <source>
        <dbReference type="EMBL" id="KAJ8006072.1"/>
    </source>
</evidence>
<evidence type="ECO:0000313" key="2">
    <source>
        <dbReference type="Proteomes" id="UP001157502"/>
    </source>
</evidence>